<accession>A0A0A8ZH87</accession>
<dbReference type="AlphaFoldDB" id="A0A0A8ZH87"/>
<dbReference type="EMBL" id="GBRH01263658">
    <property type="protein sequence ID" value="JAD34237.1"/>
    <property type="molecule type" value="Transcribed_RNA"/>
</dbReference>
<sequence length="39" mass="4428">MVGLNFLDNRIAGCVPSLMMHVRRTLVILLGYWPPFAII</sequence>
<reference evidence="1" key="2">
    <citation type="journal article" date="2015" name="Data Brief">
        <title>Shoot transcriptome of the giant reed, Arundo donax.</title>
        <authorList>
            <person name="Barrero R.A."/>
            <person name="Guerrero F.D."/>
            <person name="Moolhuijzen P."/>
            <person name="Goolsby J.A."/>
            <person name="Tidwell J."/>
            <person name="Bellgard S.E."/>
            <person name="Bellgard M.I."/>
        </authorList>
    </citation>
    <scope>NUCLEOTIDE SEQUENCE</scope>
    <source>
        <tissue evidence="1">Shoot tissue taken approximately 20 cm above the soil surface</tissue>
    </source>
</reference>
<organism evidence="1">
    <name type="scientific">Arundo donax</name>
    <name type="common">Giant reed</name>
    <name type="synonym">Donax arundinaceus</name>
    <dbReference type="NCBI Taxonomy" id="35708"/>
    <lineage>
        <taxon>Eukaryota</taxon>
        <taxon>Viridiplantae</taxon>
        <taxon>Streptophyta</taxon>
        <taxon>Embryophyta</taxon>
        <taxon>Tracheophyta</taxon>
        <taxon>Spermatophyta</taxon>
        <taxon>Magnoliopsida</taxon>
        <taxon>Liliopsida</taxon>
        <taxon>Poales</taxon>
        <taxon>Poaceae</taxon>
        <taxon>PACMAD clade</taxon>
        <taxon>Arundinoideae</taxon>
        <taxon>Arundineae</taxon>
        <taxon>Arundo</taxon>
    </lineage>
</organism>
<name>A0A0A8ZH87_ARUDO</name>
<evidence type="ECO:0000313" key="1">
    <source>
        <dbReference type="EMBL" id="JAD34237.1"/>
    </source>
</evidence>
<protein>
    <submittedName>
        <fullName evidence="1">Uncharacterized protein</fullName>
    </submittedName>
</protein>
<proteinExistence type="predicted"/>
<reference evidence="1" key="1">
    <citation type="submission" date="2014-09" db="EMBL/GenBank/DDBJ databases">
        <authorList>
            <person name="Magalhaes I.L.F."/>
            <person name="Oliveira U."/>
            <person name="Santos F.R."/>
            <person name="Vidigal T.H.D.A."/>
            <person name="Brescovit A.D."/>
            <person name="Santos A.J."/>
        </authorList>
    </citation>
    <scope>NUCLEOTIDE SEQUENCE</scope>
    <source>
        <tissue evidence="1">Shoot tissue taken approximately 20 cm above the soil surface</tissue>
    </source>
</reference>